<proteinExistence type="inferred from homology"/>
<evidence type="ECO:0000256" key="3">
    <source>
        <dbReference type="ARBA" id="ARBA00022448"/>
    </source>
</evidence>
<organism evidence="12 13">
    <name type="scientific">Seongchinamella sediminis</name>
    <dbReference type="NCBI Taxonomy" id="2283635"/>
    <lineage>
        <taxon>Bacteria</taxon>
        <taxon>Pseudomonadati</taxon>
        <taxon>Pseudomonadota</taxon>
        <taxon>Gammaproteobacteria</taxon>
        <taxon>Cellvibrionales</taxon>
        <taxon>Halieaceae</taxon>
        <taxon>Seongchinamella</taxon>
    </lineage>
</organism>
<evidence type="ECO:0000313" key="13">
    <source>
        <dbReference type="Proteomes" id="UP000265509"/>
    </source>
</evidence>
<accession>A0A3L7DU58</accession>
<feature type="region of interest" description="Disordered" evidence="10">
    <location>
        <begin position="53"/>
        <end position="145"/>
    </location>
</feature>
<keyword evidence="7" id="KW-0653">Protein transport</keyword>
<keyword evidence="6" id="KW-0812">Transmembrane</keyword>
<evidence type="ECO:0000256" key="2">
    <source>
        <dbReference type="ARBA" id="ARBA00006555"/>
    </source>
</evidence>
<keyword evidence="13" id="KW-1185">Reference proteome</keyword>
<gene>
    <name evidence="12" type="ORF">DWB85_15315</name>
</gene>
<dbReference type="Proteomes" id="UP000265509">
    <property type="component" value="Unassembled WGS sequence"/>
</dbReference>
<evidence type="ECO:0000313" key="12">
    <source>
        <dbReference type="EMBL" id="RLQ20934.1"/>
    </source>
</evidence>
<dbReference type="AlphaFoldDB" id="A0A3L7DU58"/>
<evidence type="ECO:0000256" key="4">
    <source>
        <dbReference type="ARBA" id="ARBA00022475"/>
    </source>
</evidence>
<evidence type="ECO:0000256" key="10">
    <source>
        <dbReference type="SAM" id="MobiDB-lite"/>
    </source>
</evidence>
<reference evidence="12 13" key="1">
    <citation type="submission" date="2018-07" db="EMBL/GenBank/DDBJ databases">
        <title>Halioglobus sp. genome submission.</title>
        <authorList>
            <person name="Ye M.-Q."/>
            <person name="Du Z.-J."/>
        </authorList>
    </citation>
    <scope>NUCLEOTIDE SEQUENCE [LARGE SCALE GENOMIC DNA]</scope>
    <source>
        <strain evidence="12 13">U0301</strain>
    </source>
</reference>
<dbReference type="PANTHER" id="PTHR33446:SF11">
    <property type="entry name" value="TONB3"/>
    <property type="match status" value="1"/>
</dbReference>
<feature type="compositionally biased region" description="Basic and acidic residues" evidence="10">
    <location>
        <begin position="125"/>
        <end position="136"/>
    </location>
</feature>
<dbReference type="GO" id="GO:0015031">
    <property type="term" value="P:protein transport"/>
    <property type="evidence" value="ECO:0007669"/>
    <property type="project" value="UniProtKB-KW"/>
</dbReference>
<dbReference type="InterPro" id="IPR051045">
    <property type="entry name" value="TonB-dependent_transducer"/>
</dbReference>
<dbReference type="PANTHER" id="PTHR33446">
    <property type="entry name" value="PROTEIN TONB-RELATED"/>
    <property type="match status" value="1"/>
</dbReference>
<keyword evidence="5" id="KW-0997">Cell inner membrane</keyword>
<dbReference type="SUPFAM" id="SSF74653">
    <property type="entry name" value="TolA/TonB C-terminal domain"/>
    <property type="match status" value="1"/>
</dbReference>
<keyword evidence="4" id="KW-1003">Cell membrane</keyword>
<evidence type="ECO:0000256" key="5">
    <source>
        <dbReference type="ARBA" id="ARBA00022519"/>
    </source>
</evidence>
<keyword evidence="9" id="KW-0472">Membrane</keyword>
<sequence>MYYLEHSEGEHKRMRNALLLAAGLHLALALTISFNSQSSPRHNPQIEVTLATRPSQQAPDEASHIAQQNQQGAGLEAEREAVSSRHNQFPLQSPVPQQSAPRQVDSDSSARGELLSTVAAAPRAVNERQAQDENRRNLTPGNNPQVEQLNQQLASLEAELDEQTQAYAKRPRVRRLTSVSARQAVDAAYLADWRQRLEAVGNKYYPEASVRYGLYGDLRLLVVIRKDGSLEDIRVLKSSGYAVLDEAALKIVRMAAPYAPFPAELAATTDKLEIIRTWQFQENELGSN</sequence>
<protein>
    <submittedName>
        <fullName evidence="12">TonB family protein</fullName>
    </submittedName>
</protein>
<evidence type="ECO:0000256" key="9">
    <source>
        <dbReference type="ARBA" id="ARBA00023136"/>
    </source>
</evidence>
<dbReference type="EMBL" id="QRAN01000018">
    <property type="protein sequence ID" value="RLQ20934.1"/>
    <property type="molecule type" value="Genomic_DNA"/>
</dbReference>
<keyword evidence="3" id="KW-0813">Transport</keyword>
<comment type="subcellular location">
    <subcellularLocation>
        <location evidence="1">Cell inner membrane</location>
        <topology evidence="1">Single-pass membrane protein</topology>
        <orientation evidence="1">Periplasmic side</orientation>
    </subcellularLocation>
</comment>
<keyword evidence="8" id="KW-1133">Transmembrane helix</keyword>
<evidence type="ECO:0000256" key="1">
    <source>
        <dbReference type="ARBA" id="ARBA00004383"/>
    </source>
</evidence>
<evidence type="ECO:0000256" key="6">
    <source>
        <dbReference type="ARBA" id="ARBA00022692"/>
    </source>
</evidence>
<name>A0A3L7DU58_9GAMM</name>
<dbReference type="Gene3D" id="3.30.1150.10">
    <property type="match status" value="1"/>
</dbReference>
<dbReference type="InterPro" id="IPR006260">
    <property type="entry name" value="TonB/TolA_C"/>
</dbReference>
<dbReference type="GO" id="GO:0031992">
    <property type="term" value="F:energy transducer activity"/>
    <property type="evidence" value="ECO:0007669"/>
    <property type="project" value="TreeGrafter"/>
</dbReference>
<comment type="caution">
    <text evidence="12">The sequence shown here is derived from an EMBL/GenBank/DDBJ whole genome shotgun (WGS) entry which is preliminary data.</text>
</comment>
<dbReference type="PROSITE" id="PS52015">
    <property type="entry name" value="TONB_CTD"/>
    <property type="match status" value="1"/>
</dbReference>
<comment type="similarity">
    <text evidence="2">Belongs to the TonB family.</text>
</comment>
<dbReference type="GO" id="GO:0098797">
    <property type="term" value="C:plasma membrane protein complex"/>
    <property type="evidence" value="ECO:0007669"/>
    <property type="project" value="TreeGrafter"/>
</dbReference>
<evidence type="ECO:0000259" key="11">
    <source>
        <dbReference type="PROSITE" id="PS52015"/>
    </source>
</evidence>
<dbReference type="OrthoDB" id="9803361at2"/>
<dbReference type="GO" id="GO:0055085">
    <property type="term" value="P:transmembrane transport"/>
    <property type="evidence" value="ECO:0007669"/>
    <property type="project" value="InterPro"/>
</dbReference>
<evidence type="ECO:0000256" key="8">
    <source>
        <dbReference type="ARBA" id="ARBA00022989"/>
    </source>
</evidence>
<feature type="compositionally biased region" description="Polar residues" evidence="10">
    <location>
        <begin position="84"/>
        <end position="103"/>
    </location>
</feature>
<dbReference type="InterPro" id="IPR037682">
    <property type="entry name" value="TonB_C"/>
</dbReference>
<feature type="domain" description="TonB C-terminal" evidence="11">
    <location>
        <begin position="190"/>
        <end position="288"/>
    </location>
</feature>
<dbReference type="NCBIfam" id="TIGR01352">
    <property type="entry name" value="tonB_Cterm"/>
    <property type="match status" value="1"/>
</dbReference>
<evidence type="ECO:0000256" key="7">
    <source>
        <dbReference type="ARBA" id="ARBA00022927"/>
    </source>
</evidence>
<dbReference type="Pfam" id="PF03544">
    <property type="entry name" value="TonB_C"/>
    <property type="match status" value="1"/>
</dbReference>